<dbReference type="EMBL" id="FP929032">
    <property type="protein sequence ID" value="CBK64964.1"/>
    <property type="molecule type" value="Genomic_DNA"/>
</dbReference>
<dbReference type="PROSITE" id="PS51257">
    <property type="entry name" value="PROKAR_LIPOPROTEIN"/>
    <property type="match status" value="1"/>
</dbReference>
<keyword evidence="2" id="KW-0732">Signal</keyword>
<dbReference type="PANTHER" id="PTHR43056:SF10">
    <property type="entry name" value="COCE_NOND FAMILY, PUTATIVE (AFU_ORTHOLOGUE AFUA_7G00600)-RELATED"/>
    <property type="match status" value="1"/>
</dbReference>
<reference evidence="4 5" key="1">
    <citation type="submission" date="2010-03" db="EMBL/GenBank/DDBJ databases">
        <title>The genome sequence of Alistipes shahii WAL 8301.</title>
        <authorList>
            <consortium name="metaHIT consortium -- http://www.metahit.eu/"/>
            <person name="Pajon A."/>
            <person name="Turner K."/>
            <person name="Parkhill J."/>
        </authorList>
    </citation>
    <scope>NUCLEOTIDE SEQUENCE [LARGE SCALE GENOMIC DNA]</scope>
    <source>
        <strain evidence="4 5">WAL 8301</strain>
    </source>
</reference>
<evidence type="ECO:0000313" key="4">
    <source>
        <dbReference type="EMBL" id="CBK64964.1"/>
    </source>
</evidence>
<dbReference type="HOGENOM" id="CLU_015590_5_0_10"/>
<proteinExistence type="predicted"/>
<dbReference type="InterPro" id="IPR029058">
    <property type="entry name" value="AB_hydrolase_fold"/>
</dbReference>
<dbReference type="SUPFAM" id="SSF49785">
    <property type="entry name" value="Galactose-binding domain-like"/>
    <property type="match status" value="1"/>
</dbReference>
<dbReference type="Pfam" id="PF08530">
    <property type="entry name" value="PepX_C"/>
    <property type="match status" value="1"/>
</dbReference>
<evidence type="ECO:0000256" key="1">
    <source>
        <dbReference type="ARBA" id="ARBA00022801"/>
    </source>
</evidence>
<dbReference type="KEGG" id="ash:AL1_28330"/>
<dbReference type="SUPFAM" id="SSF53474">
    <property type="entry name" value="alpha/beta-Hydrolases"/>
    <property type="match status" value="1"/>
</dbReference>
<dbReference type="STRING" id="717959.AL1_28330"/>
<dbReference type="InterPro" id="IPR050585">
    <property type="entry name" value="Xaa-Pro_dipeptidyl-ppase/CocE"/>
</dbReference>
<dbReference type="Proteomes" id="UP000008794">
    <property type="component" value="Chromosome"/>
</dbReference>
<sequence>MMKLRRFLFLLWAGLLVAAAACAQPVSTLYDKTEYRIAMRDSVRLHTSVFTPKAPGKAPIIIFRTPYGTGPYGEGQFPGSFEKGYMRSYVDRGYIIVQQDVRGRYMSEGEFMHVRPAGFGSVDETTDSYDTVDWLVKNIPGNNGRVGFAGCSYPGFYALMGGLSGHPAVKAVSPQAPVTDWYMGDDVHHNGVLMLSDAVRFLNSMNTPAGHEPTDKMPRRGLTISPDERTFFLTERPTRADLTKLLAPNAFWEEMAEHPDYDEWWRARDTRRACYNIRPAMLVVGGTFDAEDCYGAWNLYKAVLRQSARTPLHLVVGPWAHGAWRGDGRTLGDFDFGEEASGAYYMEHFEAPFFDCYLWARDTVDRLPPVAAFSSGDNRWHTFGRWTPSEARKLTLYLAGGGRITTEKPTVKNSSTSYTSDPADPVPYIATSGTRRPKEYMIADQRFLEGRKDVLTFVTEPLAEDVTLAGPVEASLKVALSTSDADFVVKLIDVYPDEGEKAGMQMLVRGDVVRGRYRDGFARPKAFVPGNPETVPFRTTDIAHTFRAGHRIMVQVQSSWFPLTERNPQQFIDLWRCAASDFVPCRVTLFHQRDRASSLTVYKL</sequence>
<evidence type="ECO:0000256" key="2">
    <source>
        <dbReference type="SAM" id="SignalP"/>
    </source>
</evidence>
<dbReference type="PATRIC" id="fig|717959.3.peg.1337"/>
<dbReference type="SMART" id="SM00939">
    <property type="entry name" value="PepX_C"/>
    <property type="match status" value="1"/>
</dbReference>
<dbReference type="PANTHER" id="PTHR43056">
    <property type="entry name" value="PEPTIDASE S9 PROLYL OLIGOPEPTIDASE"/>
    <property type="match status" value="1"/>
</dbReference>
<dbReference type="Gene3D" id="1.10.3020.10">
    <property type="entry name" value="alpha-amino acid ester hydrolase ( Helical cap domain)"/>
    <property type="match status" value="1"/>
</dbReference>
<name>D4IPV2_9BACT</name>
<dbReference type="InterPro" id="IPR000383">
    <property type="entry name" value="Xaa-Pro-like_dom"/>
</dbReference>
<protein>
    <submittedName>
        <fullName evidence="4">Putative hydrolase, CocE/NonD family</fullName>
    </submittedName>
</protein>
<feature type="domain" description="Xaa-Pro dipeptidyl-peptidase C-terminal" evidence="3">
    <location>
        <begin position="351"/>
        <end position="600"/>
    </location>
</feature>
<reference evidence="4 5" key="2">
    <citation type="submission" date="2010-03" db="EMBL/GenBank/DDBJ databases">
        <authorList>
            <person name="Pajon A."/>
        </authorList>
    </citation>
    <scope>NUCLEOTIDE SEQUENCE [LARGE SCALE GENOMIC DNA]</scope>
    <source>
        <strain evidence="4 5">WAL 8301</strain>
    </source>
</reference>
<dbReference type="InterPro" id="IPR008979">
    <property type="entry name" value="Galactose-bd-like_sf"/>
</dbReference>
<dbReference type="AlphaFoldDB" id="D4IPV2"/>
<evidence type="ECO:0000313" key="5">
    <source>
        <dbReference type="Proteomes" id="UP000008794"/>
    </source>
</evidence>
<gene>
    <name evidence="4" type="ORF">AL1_28330</name>
</gene>
<dbReference type="InterPro" id="IPR013736">
    <property type="entry name" value="Xaa-Pro_dipept_C"/>
</dbReference>
<evidence type="ECO:0000259" key="3">
    <source>
        <dbReference type="SMART" id="SM00939"/>
    </source>
</evidence>
<dbReference type="Pfam" id="PF02129">
    <property type="entry name" value="Peptidase_S15"/>
    <property type="match status" value="1"/>
</dbReference>
<dbReference type="InterPro" id="IPR005674">
    <property type="entry name" value="CocE/Ser_esterase"/>
</dbReference>
<dbReference type="GO" id="GO:0008239">
    <property type="term" value="F:dipeptidyl-peptidase activity"/>
    <property type="evidence" value="ECO:0007669"/>
    <property type="project" value="InterPro"/>
</dbReference>
<accession>D4IPV2</accession>
<dbReference type="Gene3D" id="2.60.120.260">
    <property type="entry name" value="Galactose-binding domain-like"/>
    <property type="match status" value="1"/>
</dbReference>
<organism evidence="4 5">
    <name type="scientific">Alistipes shahii WAL 8301</name>
    <dbReference type="NCBI Taxonomy" id="717959"/>
    <lineage>
        <taxon>Bacteria</taxon>
        <taxon>Pseudomonadati</taxon>
        <taxon>Bacteroidota</taxon>
        <taxon>Bacteroidia</taxon>
        <taxon>Bacteroidales</taxon>
        <taxon>Rikenellaceae</taxon>
        <taxon>Alistipes</taxon>
    </lineage>
</organism>
<keyword evidence="5" id="KW-1185">Reference proteome</keyword>
<dbReference type="Gene3D" id="3.40.50.1820">
    <property type="entry name" value="alpha/beta hydrolase"/>
    <property type="match status" value="1"/>
</dbReference>
<dbReference type="NCBIfam" id="TIGR00976">
    <property type="entry name" value="CocE_NonD"/>
    <property type="match status" value="1"/>
</dbReference>
<keyword evidence="1 4" id="KW-0378">Hydrolase</keyword>
<feature type="chain" id="PRO_5003058646" evidence="2">
    <location>
        <begin position="24"/>
        <end position="604"/>
    </location>
</feature>
<feature type="signal peptide" evidence="2">
    <location>
        <begin position="1"/>
        <end position="23"/>
    </location>
</feature>